<dbReference type="KEGG" id="vcn:VOLCADRAFT_97144"/>
<sequence>MGGVWPGPSALSNAPPTPWRTATVLADRVFDIYYNVLDGSKPPCVRRRSNTSGGSSVSGGSTASNGGSGAGGSRGSMGSGSRKRAPETDKEDTATGTQHRPVRSGAGWRAPAVAGIGSATSGMAALGLTEAGMLLDDDDYCVIVE</sequence>
<protein>
    <submittedName>
        <fullName evidence="2">Uncharacterized protein</fullName>
    </submittedName>
</protein>
<evidence type="ECO:0000313" key="3">
    <source>
        <dbReference type="Proteomes" id="UP000001058"/>
    </source>
</evidence>
<evidence type="ECO:0000313" key="2">
    <source>
        <dbReference type="EMBL" id="EFJ42760.1"/>
    </source>
</evidence>
<reference evidence="2 3" key="1">
    <citation type="journal article" date="2010" name="Science">
        <title>Genomic analysis of organismal complexity in the multicellular green alga Volvox carteri.</title>
        <authorList>
            <person name="Prochnik S.E."/>
            <person name="Umen J."/>
            <person name="Nedelcu A.M."/>
            <person name="Hallmann A."/>
            <person name="Miller S.M."/>
            <person name="Nishii I."/>
            <person name="Ferris P."/>
            <person name="Kuo A."/>
            <person name="Mitros T."/>
            <person name="Fritz-Laylin L.K."/>
            <person name="Hellsten U."/>
            <person name="Chapman J."/>
            <person name="Simakov O."/>
            <person name="Rensing S.A."/>
            <person name="Terry A."/>
            <person name="Pangilinan J."/>
            <person name="Kapitonov V."/>
            <person name="Jurka J."/>
            <person name="Salamov A."/>
            <person name="Shapiro H."/>
            <person name="Schmutz J."/>
            <person name="Grimwood J."/>
            <person name="Lindquist E."/>
            <person name="Lucas S."/>
            <person name="Grigoriev I.V."/>
            <person name="Schmitt R."/>
            <person name="Kirk D."/>
            <person name="Rokhsar D.S."/>
        </authorList>
    </citation>
    <scope>NUCLEOTIDE SEQUENCE [LARGE SCALE GENOMIC DNA]</scope>
    <source>
        <strain evidence="3">f. Nagariensis / Eve</strain>
    </source>
</reference>
<keyword evidence="3" id="KW-1185">Reference proteome</keyword>
<feature type="region of interest" description="Disordered" evidence="1">
    <location>
        <begin position="38"/>
        <end position="109"/>
    </location>
</feature>
<dbReference type="EMBL" id="GL378379">
    <property type="protein sequence ID" value="EFJ42760.1"/>
    <property type="molecule type" value="Genomic_DNA"/>
</dbReference>
<gene>
    <name evidence="2" type="ORF">VOLCADRAFT_97144</name>
</gene>
<proteinExistence type="predicted"/>
<name>D8UC00_VOLCA</name>
<feature type="compositionally biased region" description="Basic and acidic residues" evidence="1">
    <location>
        <begin position="84"/>
        <end position="93"/>
    </location>
</feature>
<dbReference type="Proteomes" id="UP000001058">
    <property type="component" value="Unassembled WGS sequence"/>
</dbReference>
<dbReference type="GeneID" id="9619096"/>
<dbReference type="InParanoid" id="D8UC00"/>
<organism evidence="3">
    <name type="scientific">Volvox carteri f. nagariensis</name>
    <dbReference type="NCBI Taxonomy" id="3068"/>
    <lineage>
        <taxon>Eukaryota</taxon>
        <taxon>Viridiplantae</taxon>
        <taxon>Chlorophyta</taxon>
        <taxon>core chlorophytes</taxon>
        <taxon>Chlorophyceae</taxon>
        <taxon>CS clade</taxon>
        <taxon>Chlamydomonadales</taxon>
        <taxon>Volvocaceae</taxon>
        <taxon>Volvox</taxon>
    </lineage>
</organism>
<dbReference type="RefSeq" id="XP_002956221.1">
    <property type="nucleotide sequence ID" value="XM_002956175.1"/>
</dbReference>
<feature type="compositionally biased region" description="Gly residues" evidence="1">
    <location>
        <begin position="66"/>
        <end position="78"/>
    </location>
</feature>
<feature type="compositionally biased region" description="Low complexity" evidence="1">
    <location>
        <begin position="50"/>
        <end position="65"/>
    </location>
</feature>
<dbReference type="AlphaFoldDB" id="D8UC00"/>
<accession>D8UC00</accession>
<evidence type="ECO:0000256" key="1">
    <source>
        <dbReference type="SAM" id="MobiDB-lite"/>
    </source>
</evidence>